<dbReference type="Gene3D" id="1.20.58.340">
    <property type="entry name" value="Magnesium transport protein CorA, transmembrane region"/>
    <property type="match status" value="1"/>
</dbReference>
<dbReference type="SUPFAM" id="SSF75304">
    <property type="entry name" value="Amidase signature (AS) enzymes"/>
    <property type="match status" value="1"/>
</dbReference>
<sequence length="1207" mass="136254">MEYPQPPFYVLAEDNMSLPSTHQHQYIPIEQEYAESIREFSRISSFQSLYSGQRFAALANFLGRPYERRAATLDSRAMTAVPRREACSFVMILNWQGESDKRVQQFHAVDQLHTVEKLAGSVVVIKGYPTAEWLNTLGAKYRIDPDFYQRHLCFWSESGSNISRQNIAPRLPSAQEESVMLRIATIGVLTGKTRTAHGGGAQKRLDDLRRQTSKDMAAYISRLSSLNSPDMILGDSIVREFVMLDLDHFAIEQMISINISPSSNGGWRSTVWSDAGRNLQEGLEGPWRPVSHKYEQSDMFFLPISIFKPRMALKAAARNRKGAAFSHVGLQSSSILFEEYQRELDSTRAAIDPLYALSPIFRFYLFSNMALLDIIESNMRSELTHSAVTAQESPTMSNLLYNKQILKRHIDSLNEVISFTERFRKHPSYQSIEGDLKGKSTGEVASVLDDLHAALQRAESLCDECYQGMGIVAHNATIQEAQKAFAEARSVTKLTKLALVFVPLSFTTSAFGMNIKELGAAGAPSIWLWLVVTIGVGIPVLAFFQWDVAQLQSFVGALCFWSRTRSRTSHNDLKVPDVAEQTLLFQVDGNSYAAFKGIKFYPRKKAIASSLVTVIASPPGHSVADIKDWVKPTIQHFEECDDVFRPEFLEGLIVISTSQKDKFWEPRNCYLLGPKVRTSWVHVTRSRSHYQLKPGPYYLHNGYLWPVSRLYEDTQKCFLATFKPTISIGDGFTQLPVSGATEFETQGVAIPSRIGVPEDVNKLGLSQKRIAVKDVYRLRGMRTSLCNKDYYRLSRPSGETAMAVQLLADAGCQIVGLTKLSSMIAREEPSEAVDFPTAFNPRGDGYQSPAGSSSGSAAAVASYDWIDCALGTDTSGSGRRPALVNGVYQFRPTQSDHLLKGMVPTFGRFDSPCIFGRNLTILESVLRAWHTPKQTSLAPFGKTFQVIYPLDFFPVRNPDQMRIIKEFLDDMTTYLPVQLNCISIAETWRMSPPEGIKDELSDYLRDVIVNTYYHDFYHSTEEFRDEFYQEFNRCPYVIPFVRERWHAGDSVRREEYESGLDKLNIYRNWLLQRFFQQKQTLMALPISNVEPNYRDIASKSPAILEDTDQLYLPPILGSPDIVLPIGEVEYLSRITKRYEHLPVAINLVAAPGEDFWLLNAARQTLKMSGRREEICTGPRIFQESPKVASRTFTLSSDSTYDESVVKA</sequence>
<keyword evidence="4" id="KW-0472">Membrane</keyword>
<proteinExistence type="predicted"/>
<dbReference type="InterPro" id="IPR045863">
    <property type="entry name" value="CorA_TM1_TM2"/>
</dbReference>
<dbReference type="Proteomes" id="UP001396898">
    <property type="component" value="Unassembled WGS sequence"/>
</dbReference>
<evidence type="ECO:0000256" key="1">
    <source>
        <dbReference type="ARBA" id="ARBA00004141"/>
    </source>
</evidence>
<dbReference type="Gene3D" id="3.90.1300.10">
    <property type="entry name" value="Amidase signature (AS) domain"/>
    <property type="match status" value="1"/>
</dbReference>
<keyword evidence="2" id="KW-0812">Transmembrane</keyword>
<feature type="domain" description="Amidase" evidence="5">
    <location>
        <begin position="770"/>
        <end position="929"/>
    </location>
</feature>
<keyword evidence="7" id="KW-1185">Reference proteome</keyword>
<dbReference type="InterPro" id="IPR036928">
    <property type="entry name" value="AS_sf"/>
</dbReference>
<dbReference type="Pfam" id="PF01425">
    <property type="entry name" value="Amidase"/>
    <property type="match status" value="1"/>
</dbReference>
<evidence type="ECO:0000256" key="2">
    <source>
        <dbReference type="ARBA" id="ARBA00022692"/>
    </source>
</evidence>
<evidence type="ECO:0000259" key="5">
    <source>
        <dbReference type="Pfam" id="PF01425"/>
    </source>
</evidence>
<reference evidence="6 7" key="1">
    <citation type="submission" date="2023-01" db="EMBL/GenBank/DDBJ databases">
        <title>Analysis of 21 Apiospora genomes using comparative genomics revels a genus with tremendous synthesis potential of carbohydrate active enzymes and secondary metabolites.</title>
        <authorList>
            <person name="Sorensen T."/>
        </authorList>
    </citation>
    <scope>NUCLEOTIDE SEQUENCE [LARGE SCALE GENOMIC DNA]</scope>
    <source>
        <strain evidence="6 7">CBS 20057</strain>
    </source>
</reference>
<organism evidence="6 7">
    <name type="scientific">Apiospora marii</name>
    <dbReference type="NCBI Taxonomy" id="335849"/>
    <lineage>
        <taxon>Eukaryota</taxon>
        <taxon>Fungi</taxon>
        <taxon>Dikarya</taxon>
        <taxon>Ascomycota</taxon>
        <taxon>Pezizomycotina</taxon>
        <taxon>Sordariomycetes</taxon>
        <taxon>Xylariomycetidae</taxon>
        <taxon>Amphisphaeriales</taxon>
        <taxon>Apiosporaceae</taxon>
        <taxon>Apiospora</taxon>
    </lineage>
</organism>
<evidence type="ECO:0000256" key="3">
    <source>
        <dbReference type="ARBA" id="ARBA00022989"/>
    </source>
</evidence>
<dbReference type="PANTHER" id="PTHR46310">
    <property type="entry name" value="AMIDASE 1"/>
    <property type="match status" value="1"/>
</dbReference>
<keyword evidence="3" id="KW-1133">Transmembrane helix</keyword>
<accession>A0ABR1RV54</accession>
<dbReference type="InterPro" id="IPR002523">
    <property type="entry name" value="MgTranspt_CorA/ZnTranspt_ZntB"/>
</dbReference>
<dbReference type="PANTHER" id="PTHR46310:SF7">
    <property type="entry name" value="AMIDASE 1"/>
    <property type="match status" value="1"/>
</dbReference>
<gene>
    <name evidence="6" type="ORF">PG991_007972</name>
</gene>
<dbReference type="SUPFAM" id="SSF144083">
    <property type="entry name" value="Magnesium transport protein CorA, transmembrane region"/>
    <property type="match status" value="1"/>
</dbReference>
<dbReference type="Pfam" id="PF01544">
    <property type="entry name" value="CorA"/>
    <property type="match status" value="1"/>
</dbReference>
<evidence type="ECO:0000256" key="4">
    <source>
        <dbReference type="ARBA" id="ARBA00023136"/>
    </source>
</evidence>
<evidence type="ECO:0000313" key="6">
    <source>
        <dbReference type="EMBL" id="KAK8018782.1"/>
    </source>
</evidence>
<comment type="subcellular location">
    <subcellularLocation>
        <location evidence="1">Membrane</location>
        <topology evidence="1">Multi-pass membrane protein</topology>
    </subcellularLocation>
</comment>
<dbReference type="EMBL" id="JAQQWI010000010">
    <property type="protein sequence ID" value="KAK8018782.1"/>
    <property type="molecule type" value="Genomic_DNA"/>
</dbReference>
<evidence type="ECO:0000313" key="7">
    <source>
        <dbReference type="Proteomes" id="UP001396898"/>
    </source>
</evidence>
<protein>
    <submittedName>
        <fullName evidence="6">Amidase signature enzyme</fullName>
    </submittedName>
</protein>
<name>A0ABR1RV54_9PEZI</name>
<dbReference type="InterPro" id="IPR023631">
    <property type="entry name" value="Amidase_dom"/>
</dbReference>
<comment type="caution">
    <text evidence="6">The sequence shown here is derived from an EMBL/GenBank/DDBJ whole genome shotgun (WGS) entry which is preliminary data.</text>
</comment>